<dbReference type="InterPro" id="IPR039131">
    <property type="entry name" value="NDUFAF1"/>
</dbReference>
<dbReference type="Proteomes" id="UP001303473">
    <property type="component" value="Unassembled WGS sequence"/>
</dbReference>
<evidence type="ECO:0000256" key="3">
    <source>
        <dbReference type="ARBA" id="ARBA00023128"/>
    </source>
</evidence>
<feature type="domain" description="NADH:ubiquinone oxidoreductase intermediate-associated protein 30" evidence="5">
    <location>
        <begin position="44"/>
        <end position="230"/>
    </location>
</feature>
<dbReference type="InterPro" id="IPR013857">
    <property type="entry name" value="NADH-UbQ_OxRdtase-assoc_prot30"/>
</dbReference>
<reference evidence="7" key="1">
    <citation type="journal article" date="2023" name="Mol. Phylogenet. Evol.">
        <title>Genome-scale phylogeny and comparative genomics of the fungal order Sordariales.</title>
        <authorList>
            <person name="Hensen N."/>
            <person name="Bonometti L."/>
            <person name="Westerberg I."/>
            <person name="Brannstrom I.O."/>
            <person name="Guillou S."/>
            <person name="Cros-Aarteil S."/>
            <person name="Calhoun S."/>
            <person name="Haridas S."/>
            <person name="Kuo A."/>
            <person name="Mondo S."/>
            <person name="Pangilinan J."/>
            <person name="Riley R."/>
            <person name="LaButti K."/>
            <person name="Andreopoulos B."/>
            <person name="Lipzen A."/>
            <person name="Chen C."/>
            <person name="Yan M."/>
            <person name="Daum C."/>
            <person name="Ng V."/>
            <person name="Clum A."/>
            <person name="Steindorff A."/>
            <person name="Ohm R.A."/>
            <person name="Martin F."/>
            <person name="Silar P."/>
            <person name="Natvig D.O."/>
            <person name="Lalanne C."/>
            <person name="Gautier V."/>
            <person name="Ament-Velasquez S.L."/>
            <person name="Kruys A."/>
            <person name="Hutchinson M.I."/>
            <person name="Powell A.J."/>
            <person name="Barry K."/>
            <person name="Miller A.N."/>
            <person name="Grigoriev I.V."/>
            <person name="Debuchy R."/>
            <person name="Gladieux P."/>
            <person name="Hiltunen Thoren M."/>
            <person name="Johannesson H."/>
        </authorList>
    </citation>
    <scope>NUCLEOTIDE SEQUENCE [LARGE SCALE GENOMIC DNA]</scope>
    <source>
        <strain evidence="7">CBS 340.73</strain>
    </source>
</reference>
<proteinExistence type="inferred from homology"/>
<comment type="similarity">
    <text evidence="2">Belongs to the CIA30 family.</text>
</comment>
<accession>A0AAN6S7I3</accession>
<dbReference type="PANTHER" id="PTHR13194:SF18">
    <property type="entry name" value="COMPLEX I INTERMEDIATE-ASSOCIATED PROTEIN 30, MITOCHONDRIAL"/>
    <property type="match status" value="1"/>
</dbReference>
<keyword evidence="4" id="KW-0143">Chaperone</keyword>
<evidence type="ECO:0000256" key="4">
    <source>
        <dbReference type="ARBA" id="ARBA00023186"/>
    </source>
</evidence>
<keyword evidence="3" id="KW-0496">Mitochondrion</keyword>
<dbReference type="GO" id="GO:0005739">
    <property type="term" value="C:mitochondrion"/>
    <property type="evidence" value="ECO:0007669"/>
    <property type="project" value="UniProtKB-SubCell"/>
</dbReference>
<keyword evidence="7" id="KW-1185">Reference proteome</keyword>
<dbReference type="PANTHER" id="PTHR13194">
    <property type="entry name" value="COMPLEX I INTERMEDIATE-ASSOCIATED PROTEIN 30"/>
    <property type="match status" value="1"/>
</dbReference>
<comment type="subcellular location">
    <subcellularLocation>
        <location evidence="1">Mitochondrion</location>
    </subcellularLocation>
</comment>
<name>A0AAN6S7I3_9PEZI</name>
<gene>
    <name evidence="6" type="ORF">QBC46DRAFT_338014</name>
</gene>
<evidence type="ECO:0000313" key="7">
    <source>
        <dbReference type="Proteomes" id="UP001303473"/>
    </source>
</evidence>
<dbReference type="GO" id="GO:0006120">
    <property type="term" value="P:mitochondrial electron transport, NADH to ubiquinone"/>
    <property type="evidence" value="ECO:0007669"/>
    <property type="project" value="TreeGrafter"/>
</dbReference>
<dbReference type="SUPFAM" id="SSF49785">
    <property type="entry name" value="Galactose-binding domain-like"/>
    <property type="match status" value="1"/>
</dbReference>
<dbReference type="GO" id="GO:0010257">
    <property type="term" value="P:NADH dehydrogenase complex assembly"/>
    <property type="evidence" value="ECO:0007669"/>
    <property type="project" value="TreeGrafter"/>
</dbReference>
<dbReference type="EMBL" id="MU853762">
    <property type="protein sequence ID" value="KAK3943967.1"/>
    <property type="molecule type" value="Genomic_DNA"/>
</dbReference>
<dbReference type="GO" id="GO:0051082">
    <property type="term" value="F:unfolded protein binding"/>
    <property type="evidence" value="ECO:0007669"/>
    <property type="project" value="TreeGrafter"/>
</dbReference>
<evidence type="ECO:0000259" key="5">
    <source>
        <dbReference type="Pfam" id="PF08547"/>
    </source>
</evidence>
<evidence type="ECO:0000256" key="2">
    <source>
        <dbReference type="ARBA" id="ARBA00007884"/>
    </source>
</evidence>
<evidence type="ECO:0000256" key="1">
    <source>
        <dbReference type="ARBA" id="ARBA00004173"/>
    </source>
</evidence>
<dbReference type="Pfam" id="PF08547">
    <property type="entry name" value="CIA30"/>
    <property type="match status" value="1"/>
</dbReference>
<comment type="caution">
    <text evidence="6">The sequence shown here is derived from an EMBL/GenBank/DDBJ whole genome shotgun (WGS) entry which is preliminary data.</text>
</comment>
<sequence>MYATPSLLSKGFWGRSLDEFKRLSNIALKLEGIKGPSGPYELHSFGSPETLQDCKVMSDVDIGGSSTAHLDWVPGQSRSSWSAPASLTPNSSGHARFHGIISTQLPKDRPDIKRTGYAGWRTQDRRATIFGRSLWNIDPYVYLAMRIKSDGRSYFVNVQTESVVPTDLHQHRLFTKRPGEWETVLIKWNDFVRTNHGFVVEPQTEILRQKVRSIGVGLTDRIPGPFELCIERIWATNNASEGEEVEVSGVKEGELKTRHGQRIAWGNQ</sequence>
<evidence type="ECO:0000313" key="6">
    <source>
        <dbReference type="EMBL" id="KAK3943967.1"/>
    </source>
</evidence>
<dbReference type="AlphaFoldDB" id="A0AAN6S7I3"/>
<protein>
    <submittedName>
        <fullName evidence="6">Complex I intermediate-associated protein 30-domain-containing protein</fullName>
    </submittedName>
</protein>
<organism evidence="6 7">
    <name type="scientific">Diplogelasinospora grovesii</name>
    <dbReference type="NCBI Taxonomy" id="303347"/>
    <lineage>
        <taxon>Eukaryota</taxon>
        <taxon>Fungi</taxon>
        <taxon>Dikarya</taxon>
        <taxon>Ascomycota</taxon>
        <taxon>Pezizomycotina</taxon>
        <taxon>Sordariomycetes</taxon>
        <taxon>Sordariomycetidae</taxon>
        <taxon>Sordariales</taxon>
        <taxon>Diplogelasinosporaceae</taxon>
        <taxon>Diplogelasinospora</taxon>
    </lineage>
</organism>
<dbReference type="InterPro" id="IPR008979">
    <property type="entry name" value="Galactose-bd-like_sf"/>
</dbReference>